<keyword evidence="1" id="KW-0472">Membrane</keyword>
<sequence length="326" mass="36791">MMILWWLLVVSLLHAPLLAVLMFPLLAAIPARTIRIILQLVAAISLFLVSPTISILLVLVTALGAWLETVDHPYRYAISGSVLVGLCLLLPGITPPIGAYLVLGLLWTIPFLKQHLVEWRRIVSGLSLFIGVSWLLVVFVRLIKEALFGSVANLTRPALEAFGSFFTWTLPLAEKIDQKTQSNPTDLSNVAPQQALQPATVDPDTWFYLNLIGAILALVAVCLTFYLIRKRRVVALESEQTVRVLAQIRPAPVKKHSHHPLLKIASQLEQAFPRRPDETTVEWLIRIEFPEAMYHARLLDGIEFSRSEPAYDIQLFRKYVREQIER</sequence>
<dbReference type="EMBL" id="JASBQV010000033">
    <property type="protein sequence ID" value="MDI3236239.1"/>
    <property type="molecule type" value="Genomic_DNA"/>
</dbReference>
<gene>
    <name evidence="2" type="ORF">QK289_14595</name>
</gene>
<keyword evidence="1" id="KW-0812">Transmembrane</keyword>
<evidence type="ECO:0000256" key="1">
    <source>
        <dbReference type="SAM" id="Phobius"/>
    </source>
</evidence>
<keyword evidence="1" id="KW-1133">Transmembrane helix</keyword>
<organism evidence="2 3">
    <name type="scientific">Exiguobacterium antarcticum</name>
    <dbReference type="NCBI Taxonomy" id="132920"/>
    <lineage>
        <taxon>Bacteria</taxon>
        <taxon>Bacillati</taxon>
        <taxon>Bacillota</taxon>
        <taxon>Bacilli</taxon>
        <taxon>Bacillales</taxon>
        <taxon>Bacillales Family XII. Incertae Sedis</taxon>
        <taxon>Exiguobacterium</taxon>
    </lineage>
</organism>
<accession>A0ABT6R5K9</accession>
<evidence type="ECO:0000313" key="2">
    <source>
        <dbReference type="EMBL" id="MDI3236239.1"/>
    </source>
</evidence>
<feature type="transmembrane region" description="Helical" evidence="1">
    <location>
        <begin position="125"/>
        <end position="143"/>
    </location>
</feature>
<name>A0ABT6R5K9_9BACL</name>
<feature type="transmembrane region" description="Helical" evidence="1">
    <location>
        <begin position="37"/>
        <end position="67"/>
    </location>
</feature>
<comment type="caution">
    <text evidence="2">The sequence shown here is derived from an EMBL/GenBank/DDBJ whole genome shotgun (WGS) entry which is preliminary data.</text>
</comment>
<proteinExistence type="predicted"/>
<evidence type="ECO:0008006" key="4">
    <source>
        <dbReference type="Google" id="ProtNLM"/>
    </source>
</evidence>
<evidence type="ECO:0000313" key="3">
    <source>
        <dbReference type="Proteomes" id="UP001243286"/>
    </source>
</evidence>
<keyword evidence="3" id="KW-1185">Reference proteome</keyword>
<protein>
    <recommendedName>
        <fullName evidence="4">DUF4129 domain-containing protein</fullName>
    </recommendedName>
</protein>
<reference evidence="2 3" key="1">
    <citation type="submission" date="2023-04" db="EMBL/GenBank/DDBJ databases">
        <title>Antarctic isolates genomes.</title>
        <authorList>
            <person name="Dimov S.G."/>
        </authorList>
    </citation>
    <scope>NUCLEOTIDE SEQUENCE [LARGE SCALE GENOMIC DNA]</scope>
    <source>
        <strain evidence="2 3">AL19</strain>
    </source>
</reference>
<feature type="transmembrane region" description="Helical" evidence="1">
    <location>
        <begin position="97"/>
        <end position="113"/>
    </location>
</feature>
<dbReference type="RefSeq" id="WP_282357240.1">
    <property type="nucleotide sequence ID" value="NZ_JASBQV010000033.1"/>
</dbReference>
<feature type="transmembrane region" description="Helical" evidence="1">
    <location>
        <begin position="206"/>
        <end position="228"/>
    </location>
</feature>
<dbReference type="Proteomes" id="UP001243286">
    <property type="component" value="Unassembled WGS sequence"/>
</dbReference>